<dbReference type="OrthoDB" id="10693865at2759"/>
<evidence type="ECO:0000313" key="3">
    <source>
        <dbReference type="WBParaSite" id="SSLN_0001725701-mRNA-1"/>
    </source>
</evidence>
<organism evidence="3">
    <name type="scientific">Schistocephalus solidus</name>
    <name type="common">Tapeworm</name>
    <dbReference type="NCBI Taxonomy" id="70667"/>
    <lineage>
        <taxon>Eukaryota</taxon>
        <taxon>Metazoa</taxon>
        <taxon>Spiralia</taxon>
        <taxon>Lophotrochozoa</taxon>
        <taxon>Platyhelminthes</taxon>
        <taxon>Cestoda</taxon>
        <taxon>Eucestoda</taxon>
        <taxon>Diphyllobothriidea</taxon>
        <taxon>Diphyllobothriidae</taxon>
        <taxon>Schistocephalus</taxon>
    </lineage>
</organism>
<proteinExistence type="predicted"/>
<dbReference type="Proteomes" id="UP000275846">
    <property type="component" value="Unassembled WGS sequence"/>
</dbReference>
<reference evidence="3" key="1">
    <citation type="submission" date="2016-06" db="UniProtKB">
        <authorList>
            <consortium name="WormBaseParasite"/>
        </authorList>
    </citation>
    <scope>IDENTIFICATION</scope>
</reference>
<gene>
    <name evidence="1" type="ORF">SSLN_LOCUS16622</name>
</gene>
<reference evidence="1 2" key="2">
    <citation type="submission" date="2018-11" db="EMBL/GenBank/DDBJ databases">
        <authorList>
            <consortium name="Pathogen Informatics"/>
        </authorList>
    </citation>
    <scope>NUCLEOTIDE SEQUENCE [LARGE SCALE GENOMIC DNA]</scope>
    <source>
        <strain evidence="1 2">NST_G2</strain>
    </source>
</reference>
<dbReference type="WBParaSite" id="SSLN_0001725701-mRNA-1">
    <property type="protein sequence ID" value="SSLN_0001725701-mRNA-1"/>
    <property type="gene ID" value="SSLN_0001725701"/>
</dbReference>
<dbReference type="EMBL" id="UYSU01041314">
    <property type="protein sequence ID" value="VDM03008.1"/>
    <property type="molecule type" value="Genomic_DNA"/>
</dbReference>
<dbReference type="AlphaFoldDB" id="A0A183TJH4"/>
<evidence type="ECO:0000313" key="1">
    <source>
        <dbReference type="EMBL" id="VDM03008.1"/>
    </source>
</evidence>
<evidence type="ECO:0000313" key="2">
    <source>
        <dbReference type="Proteomes" id="UP000275846"/>
    </source>
</evidence>
<name>A0A183TJH4_SCHSO</name>
<protein>
    <submittedName>
        <fullName evidence="3">Transposase</fullName>
    </submittedName>
</protein>
<keyword evidence="2" id="KW-1185">Reference proteome</keyword>
<accession>A0A183TJH4</accession>
<sequence length="127" mass="13951">MTTKIGATCGEVVHAPSRVLLRHGVTGAVIREKQIMDYSRRHPHCDLHTPTVEKVPISSVGDTDPWLLITVGAHQHSREHETEQGGDQYATLLHYVGHRKCFGRAPSSHHEADVPCTCTAPDSRISA</sequence>